<dbReference type="PROSITE" id="PS51318">
    <property type="entry name" value="TAT"/>
    <property type="match status" value="1"/>
</dbReference>
<dbReference type="EMBL" id="UAWL01000006">
    <property type="protein sequence ID" value="SQB99310.1"/>
    <property type="molecule type" value="Genomic_DNA"/>
</dbReference>
<keyword evidence="1" id="KW-0500">Molybdenum</keyword>
<evidence type="ECO:0000313" key="3">
    <source>
        <dbReference type="EMBL" id="SQB99310.1"/>
    </source>
</evidence>
<keyword evidence="2" id="KW-0732">Signal</keyword>
<evidence type="ECO:0000256" key="1">
    <source>
        <dbReference type="ARBA" id="ARBA00022505"/>
    </source>
</evidence>
<reference evidence="3 4" key="1">
    <citation type="submission" date="2018-06" db="EMBL/GenBank/DDBJ databases">
        <authorList>
            <consortium name="Pathogen Informatics"/>
            <person name="Doyle S."/>
        </authorList>
    </citation>
    <scope>NUCLEOTIDE SEQUENCE [LARGE SCALE GENOMIC DNA]</scope>
    <source>
        <strain evidence="3 4">NCTC13102</strain>
    </source>
</reference>
<accession>A0A2X3DM90</accession>
<feature type="chain" id="PRO_5015963247" evidence="2">
    <location>
        <begin position="24"/>
        <end position="255"/>
    </location>
</feature>
<gene>
    <name evidence="3" type="ORF">NCTC13102_01683</name>
</gene>
<evidence type="ECO:0000313" key="4">
    <source>
        <dbReference type="Proteomes" id="UP000250166"/>
    </source>
</evidence>
<dbReference type="InterPro" id="IPR006311">
    <property type="entry name" value="TAT_signal"/>
</dbReference>
<dbReference type="NCBIfam" id="TIGR01409">
    <property type="entry name" value="TAT_signal_seq"/>
    <property type="match status" value="1"/>
</dbReference>
<organism evidence="3 4">
    <name type="scientific">Helicobacter fennelliae</name>
    <dbReference type="NCBI Taxonomy" id="215"/>
    <lineage>
        <taxon>Bacteria</taxon>
        <taxon>Pseudomonadati</taxon>
        <taxon>Campylobacterota</taxon>
        <taxon>Epsilonproteobacteria</taxon>
        <taxon>Campylobacterales</taxon>
        <taxon>Helicobacteraceae</taxon>
        <taxon>Helicobacter</taxon>
    </lineage>
</organism>
<name>A0A2X3DM90_9HELI</name>
<dbReference type="AlphaFoldDB" id="A0A2X3DM90"/>
<protein>
    <submittedName>
        <fullName evidence="3">Gluconate 2-dehydrogenase subunit 3</fullName>
        <ecNumber evidence="3">1.1.99.3</ecNumber>
    </submittedName>
</protein>
<feature type="signal peptide" evidence="2">
    <location>
        <begin position="1"/>
        <end position="23"/>
    </location>
</feature>
<dbReference type="InterPro" id="IPR027056">
    <property type="entry name" value="Gluconate_2DH_su3"/>
</dbReference>
<dbReference type="Pfam" id="PF13618">
    <property type="entry name" value="Gluconate_2-dh3"/>
    <property type="match status" value="1"/>
</dbReference>
<sequence>MKQKLDRRSFLKFSGILAGGVLASSGAISNLKAQAHHHAHSENTDTSISNAQNLNSQANQSCQKQQRGRMFFTNDLEFNTLKAATERIYPQDESGEGAILLGVPYFIDNQLAGAYGFNAREYMQGPFQEGKAEQGYQTPMNRREIFLLGLSVLESESQKRHKQSFFQIAPASQDAILKDCEANKIAIEGISSKYFFTLLRDLTIAGVLSDPIYQGNDGQKGWKMMHYPGGQMSYLAYIESDEFVELPPMSLADMQ</sequence>
<keyword evidence="3" id="KW-0560">Oxidoreductase</keyword>
<dbReference type="RefSeq" id="WP_112058892.1">
    <property type="nucleotide sequence ID" value="NZ_UAWL01000006.1"/>
</dbReference>
<dbReference type="EC" id="1.1.99.3" evidence="3"/>
<proteinExistence type="predicted"/>
<dbReference type="InterPro" id="IPR019546">
    <property type="entry name" value="TAT_signal_bac_arc"/>
</dbReference>
<dbReference type="GO" id="GO:0033717">
    <property type="term" value="F:gluconate 2-dehydrogenase (acceptor) activity"/>
    <property type="evidence" value="ECO:0007669"/>
    <property type="project" value="UniProtKB-EC"/>
</dbReference>
<evidence type="ECO:0000256" key="2">
    <source>
        <dbReference type="SAM" id="SignalP"/>
    </source>
</evidence>
<dbReference type="Proteomes" id="UP000250166">
    <property type="component" value="Unassembled WGS sequence"/>
</dbReference>